<feature type="domain" description="Histidine kinase" evidence="11">
    <location>
        <begin position="221"/>
        <end position="424"/>
    </location>
</feature>
<dbReference type="KEGG" id="hmi:soil367_09015"/>
<dbReference type="Pfam" id="PF00512">
    <property type="entry name" value="HisKA"/>
    <property type="match status" value="1"/>
</dbReference>
<evidence type="ECO:0000256" key="9">
    <source>
        <dbReference type="ARBA" id="ARBA00023012"/>
    </source>
</evidence>
<evidence type="ECO:0000256" key="4">
    <source>
        <dbReference type="ARBA" id="ARBA00022553"/>
    </source>
</evidence>
<evidence type="ECO:0000259" key="11">
    <source>
        <dbReference type="PROSITE" id="PS50109"/>
    </source>
</evidence>
<evidence type="ECO:0000313" key="13">
    <source>
        <dbReference type="EMBL" id="QCF26055.1"/>
    </source>
</evidence>
<dbReference type="PANTHER" id="PTHR45436:SF16">
    <property type="entry name" value="HISTIDINE KINASE"/>
    <property type="match status" value="1"/>
</dbReference>
<evidence type="ECO:0000256" key="3">
    <source>
        <dbReference type="ARBA" id="ARBA00012438"/>
    </source>
</evidence>
<sequence>MKASLAARIFRTTLAIGLINAALTLVATEWIYEDIEETNLNISLAEERAFFQQRIEASARVQSWSSALLQVHYVPDTAVNTALPPLFAGLPVPFAAEVDADNETHLVSIERTESPPGVLYLAQDITVLENREDLLQQAGIIVLALAMLVLSLILARIGTGRIVRPLRNLSRQIATRKPGVDLGLIRTDYADQELADIVRVLNDLLAALEAYIHREKAMISLASHELRTPIAVISGALDVLEQRATLSEADQKTIARIRRAADKMQADVAALLKLAHRSDSMEKADQLDTNACVSAVIGELENSAPENAGRVTIVRTEPAPSVHADPALVHMLLRNLIQNALRHTHGQVSVRLGHDGLRVVDAGAGLPPHIHDRLNERQSKNEVPEDGLGLFIVGLICERLGWTLRVCKSGATGTEVELLYRAGPKSSG</sequence>
<dbReference type="Gene3D" id="3.30.565.10">
    <property type="entry name" value="Histidine kinase-like ATPase, C-terminal domain"/>
    <property type="match status" value="1"/>
</dbReference>
<dbReference type="Proteomes" id="UP000298049">
    <property type="component" value="Chromosome"/>
</dbReference>
<dbReference type="EC" id="2.7.13.3" evidence="3"/>
<dbReference type="InterPro" id="IPR036890">
    <property type="entry name" value="HATPase_C_sf"/>
</dbReference>
<dbReference type="GO" id="GO:0000155">
    <property type="term" value="F:phosphorelay sensor kinase activity"/>
    <property type="evidence" value="ECO:0007669"/>
    <property type="project" value="InterPro"/>
</dbReference>
<keyword evidence="6 10" id="KW-0812">Transmembrane</keyword>
<protein>
    <recommendedName>
        <fullName evidence="3">histidine kinase</fullName>
        <ecNumber evidence="3">2.7.13.3</ecNumber>
    </recommendedName>
</protein>
<dbReference type="PROSITE" id="PS50109">
    <property type="entry name" value="HIS_KIN"/>
    <property type="match status" value="1"/>
</dbReference>
<evidence type="ECO:0000256" key="1">
    <source>
        <dbReference type="ARBA" id="ARBA00000085"/>
    </source>
</evidence>
<feature type="domain" description="HAMP" evidence="12">
    <location>
        <begin position="160"/>
        <end position="213"/>
    </location>
</feature>
<dbReference type="RefSeq" id="WP_136548777.1">
    <property type="nucleotide sequence ID" value="NZ_CP031093.1"/>
</dbReference>
<dbReference type="InterPro" id="IPR003661">
    <property type="entry name" value="HisK_dim/P_dom"/>
</dbReference>
<dbReference type="CDD" id="cd00075">
    <property type="entry name" value="HATPase"/>
    <property type="match status" value="1"/>
</dbReference>
<keyword evidence="8 10" id="KW-1133">Transmembrane helix</keyword>
<dbReference type="Pfam" id="PF02518">
    <property type="entry name" value="HATPase_c"/>
    <property type="match status" value="1"/>
</dbReference>
<evidence type="ECO:0000256" key="2">
    <source>
        <dbReference type="ARBA" id="ARBA00004370"/>
    </source>
</evidence>
<dbReference type="InterPro" id="IPR036097">
    <property type="entry name" value="HisK_dim/P_sf"/>
</dbReference>
<evidence type="ECO:0000256" key="5">
    <source>
        <dbReference type="ARBA" id="ARBA00022679"/>
    </source>
</evidence>
<organism evidence="13 14">
    <name type="scientific">Hydrocarboniclastica marina</name>
    <dbReference type="NCBI Taxonomy" id="2259620"/>
    <lineage>
        <taxon>Bacteria</taxon>
        <taxon>Pseudomonadati</taxon>
        <taxon>Pseudomonadota</taxon>
        <taxon>Gammaproteobacteria</taxon>
        <taxon>Alteromonadales</taxon>
        <taxon>Alteromonadaceae</taxon>
        <taxon>Hydrocarboniclastica</taxon>
    </lineage>
</organism>
<dbReference type="InterPro" id="IPR003660">
    <property type="entry name" value="HAMP_dom"/>
</dbReference>
<dbReference type="GO" id="GO:0005886">
    <property type="term" value="C:plasma membrane"/>
    <property type="evidence" value="ECO:0007669"/>
    <property type="project" value="TreeGrafter"/>
</dbReference>
<evidence type="ECO:0000256" key="7">
    <source>
        <dbReference type="ARBA" id="ARBA00022777"/>
    </source>
</evidence>
<keyword evidence="4" id="KW-0597">Phosphoprotein</keyword>
<dbReference type="EMBL" id="CP031093">
    <property type="protein sequence ID" value="QCF26055.1"/>
    <property type="molecule type" value="Genomic_DNA"/>
</dbReference>
<feature type="transmembrane region" description="Helical" evidence="10">
    <location>
        <begin position="138"/>
        <end position="157"/>
    </location>
</feature>
<gene>
    <name evidence="13" type="ORF">soil367_09015</name>
</gene>
<keyword evidence="9" id="KW-0902">Two-component regulatory system</keyword>
<dbReference type="SMART" id="SM00387">
    <property type="entry name" value="HATPase_c"/>
    <property type="match status" value="1"/>
</dbReference>
<comment type="subcellular location">
    <subcellularLocation>
        <location evidence="2">Membrane</location>
    </subcellularLocation>
</comment>
<reference evidence="13 14" key="1">
    <citation type="submission" date="2018-07" db="EMBL/GenBank/DDBJ databases">
        <title>Marsedoiliclastica nanhaica gen. nov. sp. nov., a novel marine hydrocarbonoclastic bacterium isolated from an in-situ enriched hydrocarbon-degrading consortium in deep-sea sediment.</title>
        <authorList>
            <person name="Dong C."/>
            <person name="Ma T."/>
            <person name="Liu R."/>
            <person name="Shao Z."/>
        </authorList>
    </citation>
    <scope>NUCLEOTIDE SEQUENCE [LARGE SCALE GENOMIC DNA]</scope>
    <source>
        <strain evidence="14">soil36-7</strain>
    </source>
</reference>
<dbReference type="AlphaFoldDB" id="A0A4P7XH42"/>
<proteinExistence type="predicted"/>
<evidence type="ECO:0000313" key="14">
    <source>
        <dbReference type="Proteomes" id="UP000298049"/>
    </source>
</evidence>
<keyword evidence="5" id="KW-0808">Transferase</keyword>
<accession>A0A4P7XH42</accession>
<keyword evidence="14" id="KW-1185">Reference proteome</keyword>
<dbReference type="Gene3D" id="1.10.287.130">
    <property type="match status" value="1"/>
</dbReference>
<dbReference type="SMART" id="SM00388">
    <property type="entry name" value="HisKA"/>
    <property type="match status" value="1"/>
</dbReference>
<dbReference type="InterPro" id="IPR003594">
    <property type="entry name" value="HATPase_dom"/>
</dbReference>
<keyword evidence="10" id="KW-0472">Membrane</keyword>
<dbReference type="SUPFAM" id="SSF55874">
    <property type="entry name" value="ATPase domain of HSP90 chaperone/DNA topoisomerase II/histidine kinase"/>
    <property type="match status" value="1"/>
</dbReference>
<dbReference type="PROSITE" id="PS50885">
    <property type="entry name" value="HAMP"/>
    <property type="match status" value="1"/>
</dbReference>
<dbReference type="SUPFAM" id="SSF47384">
    <property type="entry name" value="Homodimeric domain of signal transducing histidine kinase"/>
    <property type="match status" value="1"/>
</dbReference>
<evidence type="ECO:0000256" key="6">
    <source>
        <dbReference type="ARBA" id="ARBA00022692"/>
    </source>
</evidence>
<dbReference type="CDD" id="cd00082">
    <property type="entry name" value="HisKA"/>
    <property type="match status" value="1"/>
</dbReference>
<dbReference type="InterPro" id="IPR005467">
    <property type="entry name" value="His_kinase_dom"/>
</dbReference>
<dbReference type="OrthoDB" id="9121563at2"/>
<evidence type="ECO:0000259" key="12">
    <source>
        <dbReference type="PROSITE" id="PS50885"/>
    </source>
</evidence>
<comment type="catalytic activity">
    <reaction evidence="1">
        <text>ATP + protein L-histidine = ADP + protein N-phospho-L-histidine.</text>
        <dbReference type="EC" id="2.7.13.3"/>
    </reaction>
</comment>
<evidence type="ECO:0000256" key="10">
    <source>
        <dbReference type="SAM" id="Phobius"/>
    </source>
</evidence>
<keyword evidence="7 13" id="KW-0418">Kinase</keyword>
<name>A0A4P7XH42_9ALTE</name>
<dbReference type="PANTHER" id="PTHR45436">
    <property type="entry name" value="SENSOR HISTIDINE KINASE YKOH"/>
    <property type="match status" value="1"/>
</dbReference>
<dbReference type="InterPro" id="IPR050428">
    <property type="entry name" value="TCS_sensor_his_kinase"/>
</dbReference>
<evidence type="ECO:0000256" key="8">
    <source>
        <dbReference type="ARBA" id="ARBA00022989"/>
    </source>
</evidence>